<accession>A0ACB7WUT8</accession>
<organism evidence="1 2">
    <name type="scientific">Dioscorea alata</name>
    <name type="common">Purple yam</name>
    <dbReference type="NCBI Taxonomy" id="55571"/>
    <lineage>
        <taxon>Eukaryota</taxon>
        <taxon>Viridiplantae</taxon>
        <taxon>Streptophyta</taxon>
        <taxon>Embryophyta</taxon>
        <taxon>Tracheophyta</taxon>
        <taxon>Spermatophyta</taxon>
        <taxon>Magnoliopsida</taxon>
        <taxon>Liliopsida</taxon>
        <taxon>Dioscoreales</taxon>
        <taxon>Dioscoreaceae</taxon>
        <taxon>Dioscorea</taxon>
    </lineage>
</organism>
<name>A0ACB7WUT8_DIOAL</name>
<reference evidence="2" key="1">
    <citation type="journal article" date="2022" name="Nat. Commun.">
        <title>Chromosome evolution and the genetic basis of agronomically important traits in greater yam.</title>
        <authorList>
            <person name="Bredeson J.V."/>
            <person name="Lyons J.B."/>
            <person name="Oniyinde I.O."/>
            <person name="Okereke N.R."/>
            <person name="Kolade O."/>
            <person name="Nnabue I."/>
            <person name="Nwadili C.O."/>
            <person name="Hribova E."/>
            <person name="Parker M."/>
            <person name="Nwogha J."/>
            <person name="Shu S."/>
            <person name="Carlson J."/>
            <person name="Kariba R."/>
            <person name="Muthemba S."/>
            <person name="Knop K."/>
            <person name="Barton G.J."/>
            <person name="Sherwood A.V."/>
            <person name="Lopez-Montes A."/>
            <person name="Asiedu R."/>
            <person name="Jamnadass R."/>
            <person name="Muchugi A."/>
            <person name="Goodstein D."/>
            <person name="Egesi C.N."/>
            <person name="Featherston J."/>
            <person name="Asfaw A."/>
            <person name="Simpson G.G."/>
            <person name="Dolezel J."/>
            <person name="Hendre P.S."/>
            <person name="Van Deynze A."/>
            <person name="Kumar P.L."/>
            <person name="Obidiegwu J.E."/>
            <person name="Bhattacharjee R."/>
            <person name="Rokhsar D.S."/>
        </authorList>
    </citation>
    <scope>NUCLEOTIDE SEQUENCE [LARGE SCALE GENOMIC DNA]</scope>
    <source>
        <strain evidence="2">cv. TDa95/00328</strain>
    </source>
</reference>
<dbReference type="EMBL" id="CM037011">
    <property type="protein sequence ID" value="KAH7692229.1"/>
    <property type="molecule type" value="Genomic_DNA"/>
</dbReference>
<sequence>MALKAEFKTSKLMDAMIAPSFFCKEGKPYSTKVISVKTLVGPQGRLGEICHIILDHGGKFPFVEGQYFGVIYPPDGDGDLLGVTKFYLALNAFSIASCRDGDFLDGKTLSLCVRRAELSEGSVSNYLCNLKEKDEVYIKGPFGGPMVFPDDPKGKHKHIMVATATGIAPFRSNIKQLFPNSESKAKFNGLAWLIDGADNYNSLIYSKEFANIQDKNPDHFSYEKALNNFVDDNIYKSGDKIFALLCKGACIYFAGSKTMIPGILETFEKIAKEKGVNWEKMLTGLIANNQWRVEVY</sequence>
<comment type="caution">
    <text evidence="1">The sequence shown here is derived from an EMBL/GenBank/DDBJ whole genome shotgun (WGS) entry which is preliminary data.</text>
</comment>
<keyword evidence="2" id="KW-1185">Reference proteome</keyword>
<proteinExistence type="predicted"/>
<evidence type="ECO:0000313" key="2">
    <source>
        <dbReference type="Proteomes" id="UP000827976"/>
    </source>
</evidence>
<keyword evidence="1" id="KW-0560">Oxidoreductase</keyword>
<dbReference type="Proteomes" id="UP000827976">
    <property type="component" value="Chromosome 1"/>
</dbReference>
<dbReference type="EC" id="1.18.1.2" evidence="1"/>
<gene>
    <name evidence="1" type="ORF">IHE45_01G051300</name>
</gene>
<protein>
    <submittedName>
        <fullName evidence="1">Ferredoxin--NADP(+) reductase protein</fullName>
        <ecNumber evidence="1">1.18.1.2</ecNumber>
    </submittedName>
</protein>
<evidence type="ECO:0000313" key="1">
    <source>
        <dbReference type="EMBL" id="KAH7692229.1"/>
    </source>
</evidence>